<evidence type="ECO:0000259" key="6">
    <source>
        <dbReference type="Pfam" id="PF25137"/>
    </source>
</evidence>
<sequence length="387" mass="40748">MTPSTGVFVVQAHERIVFGQPAGETVADEAVRHAARRVFLVTNRSLAHLDDGPVQRVVKALGMRHAGTFAAMSAHSRCEDVVAAANMARNAGADLLVAIGGGSVIDGTKAALLCLWHNLDTIKQLTGLAGSPHDADMPVAHAVRAIAVPTTFSAAEFTSAAAVNDEATRTKHVLSHRLFAPQSVVLDPEATLPTPLQLLLATGMRAIDHAVETYCSLAANPVTEMFSMQGLKLLAQALPAIVDDPHDLATRLQAQLGMWQAVAPVAAGVSVGASHGIGYVLGGSYGVPHGETSCVLLPAVLRWNAEVNAVRQRELARAVGAPNEDLPAFIARLVENLGLPRSLDDLGIRGNDLDDIAIRALVYPAVAANPRSIHSEADVRRILETAR</sequence>
<dbReference type="Gene3D" id="1.20.1090.10">
    <property type="entry name" value="Dehydroquinate synthase-like - alpha domain"/>
    <property type="match status" value="1"/>
</dbReference>
<comment type="similarity">
    <text evidence="2">Belongs to the iron-containing alcohol dehydrogenase family.</text>
</comment>
<keyword evidence="7" id="KW-0614">Plasmid</keyword>
<reference evidence="7 8" key="1">
    <citation type="submission" date="2018-03" db="EMBL/GenBank/DDBJ databases">
        <title>Genome sequencing of Simplicispira sp.</title>
        <authorList>
            <person name="Kim S.-J."/>
            <person name="Heo J."/>
            <person name="Kwon S.-W."/>
        </authorList>
    </citation>
    <scope>NUCLEOTIDE SEQUENCE [LARGE SCALE GENOMIC DNA]</scope>
    <source>
        <strain evidence="7 8">SC1-8</strain>
        <plasmid evidence="7 8">unnamed2</plasmid>
    </source>
</reference>
<dbReference type="KEGG" id="simp:C6571_18985"/>
<protein>
    <submittedName>
        <fullName evidence="7">Maleylacetate reductase</fullName>
    </submittedName>
</protein>
<organism evidence="7 8">
    <name type="scientific">Simplicispira suum</name>
    <dbReference type="NCBI Taxonomy" id="2109915"/>
    <lineage>
        <taxon>Bacteria</taxon>
        <taxon>Pseudomonadati</taxon>
        <taxon>Pseudomonadota</taxon>
        <taxon>Betaproteobacteria</taxon>
        <taxon>Burkholderiales</taxon>
        <taxon>Comamonadaceae</taxon>
        <taxon>Simplicispira</taxon>
    </lineage>
</organism>
<dbReference type="Proteomes" id="UP000239326">
    <property type="component" value="Plasmid unnamed2"/>
</dbReference>
<keyword evidence="4" id="KW-0520">NAD</keyword>
<evidence type="ECO:0000259" key="5">
    <source>
        <dbReference type="Pfam" id="PF00465"/>
    </source>
</evidence>
<dbReference type="OrthoDB" id="9815791at2"/>
<dbReference type="GO" id="GO:0004022">
    <property type="term" value="F:alcohol dehydrogenase (NAD+) activity"/>
    <property type="evidence" value="ECO:0007669"/>
    <property type="project" value="TreeGrafter"/>
</dbReference>
<dbReference type="SUPFAM" id="SSF56796">
    <property type="entry name" value="Dehydroquinate synthase-like"/>
    <property type="match status" value="1"/>
</dbReference>
<dbReference type="Gene3D" id="3.40.50.1970">
    <property type="match status" value="1"/>
</dbReference>
<dbReference type="InterPro" id="IPR001670">
    <property type="entry name" value="ADH_Fe/GldA"/>
</dbReference>
<comment type="cofactor">
    <cofactor evidence="1">
        <name>Fe cation</name>
        <dbReference type="ChEBI" id="CHEBI:24875"/>
    </cofactor>
</comment>
<geneLocation type="plasmid" evidence="7 8">
    <name>unnamed2</name>
</geneLocation>
<keyword evidence="3" id="KW-0560">Oxidoreductase</keyword>
<evidence type="ECO:0000256" key="1">
    <source>
        <dbReference type="ARBA" id="ARBA00001962"/>
    </source>
</evidence>
<evidence type="ECO:0000256" key="4">
    <source>
        <dbReference type="ARBA" id="ARBA00023027"/>
    </source>
</evidence>
<dbReference type="CDD" id="cd08192">
    <property type="entry name" value="MAR-like"/>
    <property type="match status" value="1"/>
</dbReference>
<proteinExistence type="inferred from homology"/>
<evidence type="ECO:0000256" key="2">
    <source>
        <dbReference type="ARBA" id="ARBA00007358"/>
    </source>
</evidence>
<dbReference type="RefSeq" id="WP_106448470.1">
    <property type="nucleotide sequence ID" value="NZ_CP027671.1"/>
</dbReference>
<keyword evidence="8" id="KW-1185">Reference proteome</keyword>
<accession>A0A2S0N5W0</accession>
<evidence type="ECO:0000313" key="7">
    <source>
        <dbReference type="EMBL" id="AVO43528.1"/>
    </source>
</evidence>
<evidence type="ECO:0000256" key="3">
    <source>
        <dbReference type="ARBA" id="ARBA00023002"/>
    </source>
</evidence>
<dbReference type="PANTHER" id="PTHR11496">
    <property type="entry name" value="ALCOHOL DEHYDROGENASE"/>
    <property type="match status" value="1"/>
</dbReference>
<dbReference type="EMBL" id="CP027671">
    <property type="protein sequence ID" value="AVO43528.1"/>
    <property type="molecule type" value="Genomic_DNA"/>
</dbReference>
<feature type="domain" description="Alcohol dehydrogenase iron-type/glycerol dehydrogenase GldA" evidence="5">
    <location>
        <begin position="14"/>
        <end position="188"/>
    </location>
</feature>
<dbReference type="InterPro" id="IPR039697">
    <property type="entry name" value="Alcohol_dehydrogenase_Fe"/>
</dbReference>
<name>A0A2S0N5W0_9BURK</name>
<dbReference type="InterPro" id="IPR018211">
    <property type="entry name" value="ADH_Fe_CS"/>
</dbReference>
<dbReference type="Pfam" id="PF25137">
    <property type="entry name" value="ADH_Fe_C"/>
    <property type="match status" value="1"/>
</dbReference>
<evidence type="ECO:0000313" key="8">
    <source>
        <dbReference type="Proteomes" id="UP000239326"/>
    </source>
</evidence>
<dbReference type="PROSITE" id="PS00060">
    <property type="entry name" value="ADH_IRON_2"/>
    <property type="match status" value="1"/>
</dbReference>
<feature type="domain" description="Fe-containing alcohol dehydrogenase-like C-terminal" evidence="6">
    <location>
        <begin position="201"/>
        <end position="386"/>
    </location>
</feature>
<dbReference type="InterPro" id="IPR056798">
    <property type="entry name" value="ADH_Fe_C"/>
</dbReference>
<dbReference type="PANTHER" id="PTHR11496:SF102">
    <property type="entry name" value="ALCOHOL DEHYDROGENASE 4"/>
    <property type="match status" value="1"/>
</dbReference>
<gene>
    <name evidence="7" type="ORF">C6571_18985</name>
</gene>
<dbReference type="GO" id="GO:0046872">
    <property type="term" value="F:metal ion binding"/>
    <property type="evidence" value="ECO:0007669"/>
    <property type="project" value="InterPro"/>
</dbReference>
<dbReference type="AlphaFoldDB" id="A0A2S0N5W0"/>
<dbReference type="Pfam" id="PF00465">
    <property type="entry name" value="Fe-ADH"/>
    <property type="match status" value="1"/>
</dbReference>